<dbReference type="EMBL" id="CP108084">
    <property type="protein sequence ID" value="WUP50821.1"/>
    <property type="molecule type" value="Genomic_DNA"/>
</dbReference>
<proteinExistence type="predicted"/>
<name>A0ABZ1S8W4_9ACTN</name>
<evidence type="ECO:0000313" key="2">
    <source>
        <dbReference type="Proteomes" id="UP001432190"/>
    </source>
</evidence>
<organism evidence="1 2">
    <name type="scientific">Micromonospora globbae</name>
    <dbReference type="NCBI Taxonomy" id="1894969"/>
    <lineage>
        <taxon>Bacteria</taxon>
        <taxon>Bacillati</taxon>
        <taxon>Actinomycetota</taxon>
        <taxon>Actinomycetes</taxon>
        <taxon>Micromonosporales</taxon>
        <taxon>Micromonosporaceae</taxon>
        <taxon>Micromonospora</taxon>
    </lineage>
</organism>
<gene>
    <name evidence="1" type="ORF">OG994_04700</name>
</gene>
<protein>
    <submittedName>
        <fullName evidence="1">Uncharacterized protein</fullName>
    </submittedName>
</protein>
<reference evidence="1" key="1">
    <citation type="submission" date="2022-10" db="EMBL/GenBank/DDBJ databases">
        <title>The complete genomes of actinobacterial strains from the NBC collection.</title>
        <authorList>
            <person name="Joergensen T.S."/>
            <person name="Alvarez Arevalo M."/>
            <person name="Sterndorff E.B."/>
            <person name="Faurdal D."/>
            <person name="Vuksanovic O."/>
            <person name="Mourched A.-S."/>
            <person name="Charusanti P."/>
            <person name="Shaw S."/>
            <person name="Blin K."/>
            <person name="Weber T."/>
        </authorList>
    </citation>
    <scope>NUCLEOTIDE SEQUENCE</scope>
    <source>
        <strain evidence="1">NBC_00256</strain>
    </source>
</reference>
<sequence>MSVQIVRFTAPAERVPEVEEAIRHLFAAVEEAGPAGIEYTAARVGDGPEFLLTLRLPDGAANPLLGIRAAGEFRSRVADWAGAPVPPQTLHVLGRYAR</sequence>
<dbReference type="RefSeq" id="WP_328852320.1">
    <property type="nucleotide sequence ID" value="NZ_CP108084.1"/>
</dbReference>
<accession>A0ABZ1S8W4</accession>
<dbReference type="Proteomes" id="UP001432190">
    <property type="component" value="Chromosome"/>
</dbReference>
<keyword evidence="2" id="KW-1185">Reference proteome</keyword>
<evidence type="ECO:0000313" key="1">
    <source>
        <dbReference type="EMBL" id="WUP50821.1"/>
    </source>
</evidence>